<dbReference type="EMBL" id="LQOS01000018">
    <property type="protein sequence ID" value="ORV43467.1"/>
    <property type="molecule type" value="Genomic_DNA"/>
</dbReference>
<feature type="chain" id="PRO_5038297266" evidence="1">
    <location>
        <begin position="22"/>
        <end position="427"/>
    </location>
</feature>
<evidence type="ECO:0000313" key="3">
    <source>
        <dbReference type="EMBL" id="BBZ07092.1"/>
    </source>
</evidence>
<feature type="signal peptide" evidence="1">
    <location>
        <begin position="1"/>
        <end position="21"/>
    </location>
</feature>
<name>A0A1X1TFZ7_9MYCO</name>
<protein>
    <submittedName>
        <fullName evidence="4">Pyrrolo-quinoline quinone</fullName>
    </submittedName>
</protein>
<dbReference type="OrthoDB" id="6189277at2"/>
<dbReference type="KEGG" id="mdr:MDOR_12610"/>
<accession>A0A1X1TFZ7</accession>
<reference evidence="3 6" key="2">
    <citation type="journal article" date="2019" name="Emerg. Microbes Infect.">
        <title>Comprehensive subspecies identification of 175 nontuberculous mycobacteria species based on 7547 genomic profiles.</title>
        <authorList>
            <person name="Matsumoto Y."/>
            <person name="Kinjo T."/>
            <person name="Motooka D."/>
            <person name="Nabeya D."/>
            <person name="Jung N."/>
            <person name="Uechi K."/>
            <person name="Horii T."/>
            <person name="Iida T."/>
            <person name="Fujita J."/>
            <person name="Nakamura S."/>
        </authorList>
    </citation>
    <scope>NUCLEOTIDE SEQUENCE [LARGE SCALE GENOMIC DNA]</scope>
    <source>
        <strain evidence="3 6">JCM 12405</strain>
    </source>
</reference>
<dbReference type="RefSeq" id="WP_085189005.1">
    <property type="nucleotide sequence ID" value="NZ_AP022605.1"/>
</dbReference>
<evidence type="ECO:0000256" key="1">
    <source>
        <dbReference type="SAM" id="SignalP"/>
    </source>
</evidence>
<dbReference type="Proteomes" id="UP000193564">
    <property type="component" value="Unassembled WGS sequence"/>
</dbReference>
<dbReference type="InterPro" id="IPR015943">
    <property type="entry name" value="WD40/YVTN_repeat-like_dom_sf"/>
</dbReference>
<evidence type="ECO:0000313" key="6">
    <source>
        <dbReference type="Proteomes" id="UP000467201"/>
    </source>
</evidence>
<keyword evidence="1" id="KW-0732">Signal</keyword>
<dbReference type="Pfam" id="PF13360">
    <property type="entry name" value="PQQ_2"/>
    <property type="match status" value="1"/>
</dbReference>
<proteinExistence type="predicted"/>
<dbReference type="PANTHER" id="PTHR34512:SF30">
    <property type="entry name" value="OUTER MEMBRANE PROTEIN ASSEMBLY FACTOR BAMB"/>
    <property type="match status" value="1"/>
</dbReference>
<dbReference type="Gene3D" id="2.130.10.10">
    <property type="entry name" value="YVTN repeat-like/Quinoprotein amine dehydrogenase"/>
    <property type="match status" value="2"/>
</dbReference>
<feature type="domain" description="Pyrrolo-quinoline quinone repeat" evidence="2">
    <location>
        <begin position="260"/>
        <end position="398"/>
    </location>
</feature>
<keyword evidence="5" id="KW-1185">Reference proteome</keyword>
<reference evidence="3" key="3">
    <citation type="submission" date="2020-02" db="EMBL/GenBank/DDBJ databases">
        <authorList>
            <person name="Matsumoto Y."/>
            <person name="Motooka D."/>
            <person name="Nakamura S."/>
        </authorList>
    </citation>
    <scope>NUCLEOTIDE SEQUENCE</scope>
    <source>
        <strain evidence="3">JCM 12405</strain>
    </source>
</reference>
<dbReference type="Proteomes" id="UP000467201">
    <property type="component" value="Chromosome"/>
</dbReference>
<dbReference type="EMBL" id="AP022605">
    <property type="protein sequence ID" value="BBZ07092.1"/>
    <property type="molecule type" value="Genomic_DNA"/>
</dbReference>
<organism evidence="4 5">
    <name type="scientific">Mycolicibacterium doricum</name>
    <dbReference type="NCBI Taxonomy" id="126673"/>
    <lineage>
        <taxon>Bacteria</taxon>
        <taxon>Bacillati</taxon>
        <taxon>Actinomycetota</taxon>
        <taxon>Actinomycetes</taxon>
        <taxon>Mycobacteriales</taxon>
        <taxon>Mycobacteriaceae</taxon>
        <taxon>Mycolicibacterium</taxon>
    </lineage>
</organism>
<dbReference type="SUPFAM" id="SSF50998">
    <property type="entry name" value="Quinoprotein alcohol dehydrogenase-like"/>
    <property type="match status" value="1"/>
</dbReference>
<dbReference type="PANTHER" id="PTHR34512">
    <property type="entry name" value="CELL SURFACE PROTEIN"/>
    <property type="match status" value="1"/>
</dbReference>
<evidence type="ECO:0000259" key="2">
    <source>
        <dbReference type="Pfam" id="PF13360"/>
    </source>
</evidence>
<reference evidence="4 5" key="1">
    <citation type="submission" date="2016-01" db="EMBL/GenBank/DDBJ databases">
        <title>The new phylogeny of the genus Mycobacterium.</title>
        <authorList>
            <person name="Tarcisio F."/>
            <person name="Conor M."/>
            <person name="Antonella G."/>
            <person name="Elisabetta G."/>
            <person name="Giulia F.S."/>
            <person name="Sara T."/>
            <person name="Anna F."/>
            <person name="Clotilde B."/>
            <person name="Roberto B."/>
            <person name="Veronica D.S."/>
            <person name="Fabio R."/>
            <person name="Monica P."/>
            <person name="Olivier J."/>
            <person name="Enrico T."/>
            <person name="Nicola S."/>
        </authorList>
    </citation>
    <scope>NUCLEOTIDE SEQUENCE [LARGE SCALE GENOMIC DNA]</scope>
    <source>
        <strain evidence="4 5">DSM 44339</strain>
    </source>
</reference>
<evidence type="ECO:0000313" key="4">
    <source>
        <dbReference type="EMBL" id="ORV43467.1"/>
    </source>
</evidence>
<dbReference type="STRING" id="126673.AWC01_06050"/>
<evidence type="ECO:0000313" key="5">
    <source>
        <dbReference type="Proteomes" id="UP000193564"/>
    </source>
</evidence>
<gene>
    <name evidence="4" type="ORF">AWC01_06050</name>
    <name evidence="3" type="ORF">MDOR_12610</name>
</gene>
<sequence length="427" mass="44509">MFRRFLVLAVSALLVAVSAGCGDTSSWVEAKAAPGWPAQYGDAANSSFVAADGADTLTLEWSRSVKGSLGAAVALGAGGYLAANAQSRAGCSLMVWEADNNARQRWCSRLVQGAGGASPLIDGFDNVYVGQPGSIVSFPRTQWIRWRKPVIGAPTTPRIMAPGELLVITHLGQVLVFDAHRGTVEDTPLDLVIGVDPRNSERGLADCRLSRPQCPVAAAPAFSAAGNIVVLSLWEPGADKPVLVGLRYRPGQTPLLAREWTSDTVEKGPLASPVISADGSTVYVNGRDERLWALDTADGAAKWSVPLNYLPQTPPSVSPDGSIIAGGGPGATLTAIRDDGDRGDVVWTREDVAPLTTSSRAGALGYAVVEAPDGGQDLLVFDTGDGRTVNSYPLPEATGWPVGVSLGHGGRVVTATSDGQVYGFKPQ</sequence>
<dbReference type="PROSITE" id="PS51257">
    <property type="entry name" value="PROKAR_LIPOPROTEIN"/>
    <property type="match status" value="1"/>
</dbReference>
<dbReference type="InterPro" id="IPR002372">
    <property type="entry name" value="PQQ_rpt_dom"/>
</dbReference>
<dbReference type="InterPro" id="IPR011047">
    <property type="entry name" value="Quinoprotein_ADH-like_sf"/>
</dbReference>
<dbReference type="AlphaFoldDB" id="A0A1X1TFZ7"/>